<evidence type="ECO:0000313" key="2">
    <source>
        <dbReference type="EMBL" id="EKC33422.1"/>
    </source>
</evidence>
<name>K1Q9J1_MAGGI</name>
<protein>
    <submittedName>
        <fullName evidence="2">Uncharacterized protein</fullName>
    </submittedName>
</protein>
<dbReference type="AlphaFoldDB" id="K1Q9J1"/>
<feature type="region of interest" description="Disordered" evidence="1">
    <location>
        <begin position="220"/>
        <end position="262"/>
    </location>
</feature>
<evidence type="ECO:0000256" key="1">
    <source>
        <dbReference type="SAM" id="MobiDB-lite"/>
    </source>
</evidence>
<organism evidence="2">
    <name type="scientific">Magallana gigas</name>
    <name type="common">Pacific oyster</name>
    <name type="synonym">Crassostrea gigas</name>
    <dbReference type="NCBI Taxonomy" id="29159"/>
    <lineage>
        <taxon>Eukaryota</taxon>
        <taxon>Metazoa</taxon>
        <taxon>Spiralia</taxon>
        <taxon>Lophotrochozoa</taxon>
        <taxon>Mollusca</taxon>
        <taxon>Bivalvia</taxon>
        <taxon>Autobranchia</taxon>
        <taxon>Pteriomorphia</taxon>
        <taxon>Ostreida</taxon>
        <taxon>Ostreoidea</taxon>
        <taxon>Ostreidae</taxon>
        <taxon>Magallana</taxon>
    </lineage>
</organism>
<feature type="region of interest" description="Disordered" evidence="1">
    <location>
        <begin position="128"/>
        <end position="149"/>
    </location>
</feature>
<proteinExistence type="predicted"/>
<feature type="compositionally biased region" description="Basic and acidic residues" evidence="1">
    <location>
        <begin position="128"/>
        <end position="138"/>
    </location>
</feature>
<dbReference type="EMBL" id="JH818556">
    <property type="protein sequence ID" value="EKC33422.1"/>
    <property type="molecule type" value="Genomic_DNA"/>
</dbReference>
<accession>K1Q9J1</accession>
<feature type="compositionally biased region" description="Basic residues" evidence="1">
    <location>
        <begin position="139"/>
        <end position="149"/>
    </location>
</feature>
<reference evidence="2" key="1">
    <citation type="journal article" date="2012" name="Nature">
        <title>The oyster genome reveals stress adaptation and complexity of shell formation.</title>
        <authorList>
            <person name="Zhang G."/>
            <person name="Fang X."/>
            <person name="Guo X."/>
            <person name="Li L."/>
            <person name="Luo R."/>
            <person name="Xu F."/>
            <person name="Yang P."/>
            <person name="Zhang L."/>
            <person name="Wang X."/>
            <person name="Qi H."/>
            <person name="Xiong Z."/>
            <person name="Que H."/>
            <person name="Xie Y."/>
            <person name="Holland P.W."/>
            <person name="Paps J."/>
            <person name="Zhu Y."/>
            <person name="Wu F."/>
            <person name="Chen Y."/>
            <person name="Wang J."/>
            <person name="Peng C."/>
            <person name="Meng J."/>
            <person name="Yang L."/>
            <person name="Liu J."/>
            <person name="Wen B."/>
            <person name="Zhang N."/>
            <person name="Huang Z."/>
            <person name="Zhu Q."/>
            <person name="Feng Y."/>
            <person name="Mount A."/>
            <person name="Hedgecock D."/>
            <person name="Xu Z."/>
            <person name="Liu Y."/>
            <person name="Domazet-Loso T."/>
            <person name="Du Y."/>
            <person name="Sun X."/>
            <person name="Zhang S."/>
            <person name="Liu B."/>
            <person name="Cheng P."/>
            <person name="Jiang X."/>
            <person name="Li J."/>
            <person name="Fan D."/>
            <person name="Wang W."/>
            <person name="Fu W."/>
            <person name="Wang T."/>
            <person name="Wang B."/>
            <person name="Zhang J."/>
            <person name="Peng Z."/>
            <person name="Li Y."/>
            <person name="Li N."/>
            <person name="Wang J."/>
            <person name="Chen M."/>
            <person name="He Y."/>
            <person name="Tan F."/>
            <person name="Song X."/>
            <person name="Zheng Q."/>
            <person name="Huang R."/>
            <person name="Yang H."/>
            <person name="Du X."/>
            <person name="Chen L."/>
            <person name="Yang M."/>
            <person name="Gaffney P.M."/>
            <person name="Wang S."/>
            <person name="Luo L."/>
            <person name="She Z."/>
            <person name="Ming Y."/>
            <person name="Huang W."/>
            <person name="Zhang S."/>
            <person name="Huang B."/>
            <person name="Zhang Y."/>
            <person name="Qu T."/>
            <person name="Ni P."/>
            <person name="Miao G."/>
            <person name="Wang J."/>
            <person name="Wang Q."/>
            <person name="Steinberg C.E."/>
            <person name="Wang H."/>
            <person name="Li N."/>
            <person name="Qian L."/>
            <person name="Zhang G."/>
            <person name="Li Y."/>
            <person name="Yang H."/>
            <person name="Liu X."/>
            <person name="Wang J."/>
            <person name="Yin Y."/>
            <person name="Wang J."/>
        </authorList>
    </citation>
    <scope>NUCLEOTIDE SEQUENCE [LARGE SCALE GENOMIC DNA]</scope>
    <source>
        <strain evidence="2">05x7-T-G4-1.051#20</strain>
    </source>
</reference>
<feature type="compositionally biased region" description="Basic residues" evidence="1">
    <location>
        <begin position="228"/>
        <end position="238"/>
    </location>
</feature>
<dbReference type="HOGENOM" id="CLU_1062662_0_0_1"/>
<dbReference type="InParanoid" id="K1Q9J1"/>
<gene>
    <name evidence="2" type="ORF">CGI_10018242</name>
</gene>
<sequence length="262" mass="30703">MSSEKRFGRKQTTDLSPAILKQLSDNYNITVTPKRKDDTQKHRRASNTCKLAVREVYKALARTDQSFGFELGRDKSYKDEINRRMTDRLVNAVIASEGGMEKSSWPLREIEGACKTYYISLRDTERRKLSGKEKEHTQRSRRQSRRRERAARLKKTLKSVGEDKLGEFDKERVIKVLTGDYMSSEESEEDEAGEFSHFSVRRLPWQKEAFQTLKDRLEEIHKESLTPQHKRQLKKRKLSTTSSRRKAPEGCPKFVRRDEDAE</sequence>